<evidence type="ECO:0000256" key="10">
    <source>
        <dbReference type="ARBA" id="ARBA00022833"/>
    </source>
</evidence>
<evidence type="ECO:0000256" key="6">
    <source>
        <dbReference type="ARBA" id="ARBA00022553"/>
    </source>
</evidence>
<dbReference type="InterPro" id="IPR013154">
    <property type="entry name" value="ADH-like_N"/>
</dbReference>
<reference evidence="15 16" key="1">
    <citation type="journal article" date="2020" name="ISME J.">
        <title>Uncovering the hidden diversity of litter-decomposition mechanisms in mushroom-forming fungi.</title>
        <authorList>
            <person name="Floudas D."/>
            <person name="Bentzer J."/>
            <person name="Ahren D."/>
            <person name="Johansson T."/>
            <person name="Persson P."/>
            <person name="Tunlid A."/>
        </authorList>
    </citation>
    <scope>NUCLEOTIDE SEQUENCE [LARGE SCALE GENOMIC DNA]</scope>
    <source>
        <strain evidence="15 16">CBS 146.42</strain>
    </source>
</reference>
<dbReference type="InterPro" id="IPR057634">
    <property type="entry name" value="PAH_ZNF598/HEL2"/>
</dbReference>
<dbReference type="SUPFAM" id="SSF51735">
    <property type="entry name" value="NAD(P)-binding Rossmann-fold domains"/>
    <property type="match status" value="1"/>
</dbReference>
<feature type="compositionally biased region" description="Low complexity" evidence="13">
    <location>
        <begin position="955"/>
        <end position="966"/>
    </location>
</feature>
<proteinExistence type="inferred from homology"/>
<evidence type="ECO:0000256" key="3">
    <source>
        <dbReference type="ARBA" id="ARBA00004906"/>
    </source>
</evidence>
<evidence type="ECO:0000256" key="12">
    <source>
        <dbReference type="PROSITE-ProRule" id="PRU00175"/>
    </source>
</evidence>
<dbReference type="InterPro" id="IPR011032">
    <property type="entry name" value="GroES-like_sf"/>
</dbReference>
<dbReference type="InterPro" id="IPR044288">
    <property type="entry name" value="ZNF598/HEL2"/>
</dbReference>
<dbReference type="SUPFAM" id="SSF57850">
    <property type="entry name" value="RING/U-box"/>
    <property type="match status" value="1"/>
</dbReference>
<keyword evidence="6" id="KW-0597">Phosphoprotein</keyword>
<feature type="compositionally biased region" description="Polar residues" evidence="13">
    <location>
        <begin position="1052"/>
        <end position="1063"/>
    </location>
</feature>
<accession>A0A8H5CLS8</accession>
<feature type="compositionally biased region" description="Polar residues" evidence="13">
    <location>
        <begin position="811"/>
        <end position="829"/>
    </location>
</feature>
<protein>
    <recommendedName>
        <fullName evidence="4">RING-type E3 ubiquitin transferase</fullName>
        <ecNumber evidence="4">2.3.2.27</ecNumber>
    </recommendedName>
</protein>
<dbReference type="GO" id="GO:0005737">
    <property type="term" value="C:cytoplasm"/>
    <property type="evidence" value="ECO:0007669"/>
    <property type="project" value="UniProtKB-SubCell"/>
</dbReference>
<keyword evidence="5" id="KW-0963">Cytoplasm</keyword>
<feature type="compositionally biased region" description="Pro residues" evidence="13">
    <location>
        <begin position="786"/>
        <end position="795"/>
    </location>
</feature>
<feature type="compositionally biased region" description="Basic residues" evidence="13">
    <location>
        <begin position="1149"/>
        <end position="1158"/>
    </location>
</feature>
<evidence type="ECO:0000256" key="2">
    <source>
        <dbReference type="ARBA" id="ARBA00004496"/>
    </source>
</evidence>
<keyword evidence="7" id="KW-0808">Transferase</keyword>
<dbReference type="AlphaFoldDB" id="A0A8H5CLS8"/>
<feature type="compositionally biased region" description="Basic residues" evidence="13">
    <location>
        <begin position="420"/>
        <end position="432"/>
    </location>
</feature>
<dbReference type="Gene3D" id="3.90.180.10">
    <property type="entry name" value="Medium-chain alcohol dehydrogenases, catalytic domain"/>
    <property type="match status" value="1"/>
</dbReference>
<feature type="region of interest" description="Disordered" evidence="13">
    <location>
        <begin position="953"/>
        <end position="1170"/>
    </location>
</feature>
<evidence type="ECO:0000256" key="11">
    <source>
        <dbReference type="ARBA" id="ARBA00035113"/>
    </source>
</evidence>
<dbReference type="Pfam" id="PF23230">
    <property type="entry name" value="zf-C2H2_13"/>
    <property type="match status" value="1"/>
</dbReference>
<keyword evidence="16" id="KW-1185">Reference proteome</keyword>
<evidence type="ECO:0000256" key="7">
    <source>
        <dbReference type="ARBA" id="ARBA00022679"/>
    </source>
</evidence>
<dbReference type="Proteomes" id="UP000559027">
    <property type="component" value="Unassembled WGS sequence"/>
</dbReference>
<dbReference type="GO" id="GO:0016651">
    <property type="term" value="F:oxidoreductase activity, acting on NAD(P)H"/>
    <property type="evidence" value="ECO:0007669"/>
    <property type="project" value="InterPro"/>
</dbReference>
<feature type="compositionally biased region" description="Polar residues" evidence="13">
    <location>
        <begin position="1161"/>
        <end position="1170"/>
    </location>
</feature>
<dbReference type="EMBL" id="JAACJO010000072">
    <property type="protein sequence ID" value="KAF5344162.1"/>
    <property type="molecule type" value="Genomic_DNA"/>
</dbReference>
<dbReference type="InterPro" id="IPR020843">
    <property type="entry name" value="ER"/>
</dbReference>
<dbReference type="InterPro" id="IPR013087">
    <property type="entry name" value="Znf_C2H2_type"/>
</dbReference>
<comment type="pathway">
    <text evidence="3">Protein modification; protein ubiquitination.</text>
</comment>
<feature type="region of interest" description="Disordered" evidence="13">
    <location>
        <begin position="760"/>
        <end position="834"/>
    </location>
</feature>
<feature type="domain" description="RING-type" evidence="14">
    <location>
        <begin position="491"/>
        <end position="531"/>
    </location>
</feature>
<comment type="catalytic activity">
    <reaction evidence="1">
        <text>S-ubiquitinyl-[E2 ubiquitin-conjugating enzyme]-L-cysteine + [acceptor protein]-L-lysine = [E2 ubiquitin-conjugating enzyme]-L-cysteine + N(6)-ubiquitinyl-[acceptor protein]-L-lysine.</text>
        <dbReference type="EC" id="2.3.2.27"/>
    </reaction>
</comment>
<evidence type="ECO:0000256" key="9">
    <source>
        <dbReference type="ARBA" id="ARBA00022771"/>
    </source>
</evidence>
<comment type="similarity">
    <text evidence="11">Belongs to the ZNF598/HEL2 family.</text>
</comment>
<evidence type="ECO:0000313" key="15">
    <source>
        <dbReference type="EMBL" id="KAF5344162.1"/>
    </source>
</evidence>
<dbReference type="Pfam" id="PF25447">
    <property type="entry name" value="RING_ZNF598"/>
    <property type="match status" value="1"/>
</dbReference>
<evidence type="ECO:0000256" key="1">
    <source>
        <dbReference type="ARBA" id="ARBA00000900"/>
    </source>
</evidence>
<organism evidence="15 16">
    <name type="scientific">Leucocoprinus leucothites</name>
    <dbReference type="NCBI Taxonomy" id="201217"/>
    <lineage>
        <taxon>Eukaryota</taxon>
        <taxon>Fungi</taxon>
        <taxon>Dikarya</taxon>
        <taxon>Basidiomycota</taxon>
        <taxon>Agaricomycotina</taxon>
        <taxon>Agaricomycetes</taxon>
        <taxon>Agaricomycetidae</taxon>
        <taxon>Agaricales</taxon>
        <taxon>Agaricineae</taxon>
        <taxon>Agaricaceae</taxon>
        <taxon>Leucocoprinus</taxon>
    </lineage>
</organism>
<evidence type="ECO:0000313" key="16">
    <source>
        <dbReference type="Proteomes" id="UP000559027"/>
    </source>
</evidence>
<feature type="compositionally biased region" description="Polar residues" evidence="13">
    <location>
        <begin position="398"/>
        <end position="412"/>
    </location>
</feature>
<dbReference type="CDD" id="cd08249">
    <property type="entry name" value="enoyl_reductase_like"/>
    <property type="match status" value="1"/>
</dbReference>
<comment type="subcellular location">
    <subcellularLocation>
        <location evidence="2">Cytoplasm</location>
    </subcellularLocation>
</comment>
<dbReference type="GO" id="GO:0016567">
    <property type="term" value="P:protein ubiquitination"/>
    <property type="evidence" value="ECO:0007669"/>
    <property type="project" value="TreeGrafter"/>
</dbReference>
<dbReference type="GO" id="GO:0061630">
    <property type="term" value="F:ubiquitin protein ligase activity"/>
    <property type="evidence" value="ECO:0007669"/>
    <property type="project" value="UniProtKB-EC"/>
</dbReference>
<dbReference type="Pfam" id="PF08240">
    <property type="entry name" value="ADH_N"/>
    <property type="match status" value="1"/>
</dbReference>
<feature type="compositionally biased region" description="Gly residues" evidence="13">
    <location>
        <begin position="433"/>
        <end position="442"/>
    </location>
</feature>
<feature type="compositionally biased region" description="Low complexity" evidence="13">
    <location>
        <begin position="973"/>
        <end position="984"/>
    </location>
</feature>
<dbReference type="GO" id="GO:0072344">
    <property type="term" value="P:rescue of stalled ribosome"/>
    <property type="evidence" value="ECO:0007669"/>
    <property type="project" value="InterPro"/>
</dbReference>
<comment type="caution">
    <text evidence="15">The sequence shown here is derived from an EMBL/GenBank/DDBJ whole genome shotgun (WGS) entry which is preliminary data.</text>
</comment>
<evidence type="ECO:0000259" key="14">
    <source>
        <dbReference type="PROSITE" id="PS50089"/>
    </source>
</evidence>
<dbReference type="Gene3D" id="3.40.50.720">
    <property type="entry name" value="NAD(P)-binding Rossmann-like Domain"/>
    <property type="match status" value="1"/>
</dbReference>
<dbReference type="GO" id="GO:0008270">
    <property type="term" value="F:zinc ion binding"/>
    <property type="evidence" value="ECO:0007669"/>
    <property type="project" value="UniProtKB-KW"/>
</dbReference>
<evidence type="ECO:0000256" key="5">
    <source>
        <dbReference type="ARBA" id="ARBA00022490"/>
    </source>
</evidence>
<dbReference type="InterPro" id="IPR036291">
    <property type="entry name" value="NAD(P)-bd_dom_sf"/>
</dbReference>
<dbReference type="SMART" id="SM00355">
    <property type="entry name" value="ZnF_C2H2"/>
    <property type="match status" value="4"/>
</dbReference>
<dbReference type="PANTHER" id="PTHR22938">
    <property type="entry name" value="ZINC FINGER PROTEIN 598"/>
    <property type="match status" value="1"/>
</dbReference>
<dbReference type="SMART" id="SM00829">
    <property type="entry name" value="PKS_ER"/>
    <property type="match status" value="1"/>
</dbReference>
<dbReference type="InterPro" id="IPR047122">
    <property type="entry name" value="Trans-enoyl_RdTase-like"/>
</dbReference>
<dbReference type="InterPro" id="IPR041888">
    <property type="entry name" value="RING-HC_ZNF598/HEL2"/>
</dbReference>
<dbReference type="CDD" id="cd16615">
    <property type="entry name" value="RING-HC_ZNF598"/>
    <property type="match status" value="1"/>
</dbReference>
<feature type="compositionally biased region" description="Low complexity" evidence="13">
    <location>
        <begin position="1032"/>
        <end position="1041"/>
    </location>
</feature>
<dbReference type="GO" id="GO:0043022">
    <property type="term" value="F:ribosome binding"/>
    <property type="evidence" value="ECO:0007669"/>
    <property type="project" value="TreeGrafter"/>
</dbReference>
<gene>
    <name evidence="15" type="ORF">D9756_011408</name>
</gene>
<evidence type="ECO:0000256" key="4">
    <source>
        <dbReference type="ARBA" id="ARBA00012483"/>
    </source>
</evidence>
<dbReference type="SUPFAM" id="SSF50129">
    <property type="entry name" value="GroES-like"/>
    <property type="match status" value="1"/>
</dbReference>
<name>A0A8H5CLS8_9AGAR</name>
<dbReference type="PANTHER" id="PTHR22938:SF0">
    <property type="entry name" value="E3 UBIQUITIN-PROTEIN LIGASE ZNF598"/>
    <property type="match status" value="1"/>
</dbReference>
<dbReference type="EC" id="2.3.2.27" evidence="4"/>
<evidence type="ECO:0000256" key="13">
    <source>
        <dbReference type="SAM" id="MobiDB-lite"/>
    </source>
</evidence>
<dbReference type="InterPro" id="IPR056437">
    <property type="entry name" value="Znf-C2H2_ZNF598/HEL2"/>
</dbReference>
<keyword evidence="9 12" id="KW-0863">Zinc-finger</keyword>
<dbReference type="InterPro" id="IPR013149">
    <property type="entry name" value="ADH-like_C"/>
</dbReference>
<evidence type="ECO:0000256" key="8">
    <source>
        <dbReference type="ARBA" id="ARBA00022723"/>
    </source>
</evidence>
<feature type="region of interest" description="Disordered" evidence="13">
    <location>
        <begin position="398"/>
        <end position="474"/>
    </location>
</feature>
<dbReference type="Pfam" id="PF23202">
    <property type="entry name" value="PAH_ZNF598"/>
    <property type="match status" value="1"/>
</dbReference>
<dbReference type="PROSITE" id="PS50089">
    <property type="entry name" value="ZF_RING_2"/>
    <property type="match status" value="1"/>
</dbReference>
<sequence>MQNALVISQKQAQFSLATRSIPTAGPGELLIKVKATALNPIDWKNQKWDFLINEYPAVLGWDIAGDILTVGEGVTRFAVGDKVFGQGLAYSDFGGFQEYAKLKEEFTAKVPNNTTYEEASTFPVALSAAFVMLYAPKPNGMGLKPLVPSGQNAYSNRPILIIGGASSVGQFAIQLAKASGFSPIITTASLKHTEKLKALGATHIIDRNIPLKTVQSQLLEIVGSATSVEDSNKGLISHVFDTISDQETQTAAYSLLAPGGVLALVLPPLVPTDSGDKSVVVTMAMPTVPEAIEELKVLYATVTSLVENGDLKPSKVEVISGGLAGITEGLKRLENNQVSGVKLVVQPSESLWFEVSQSEEVYFSVIHIQLRSSELYGRLPTSGPITSPAQQHPVISASTMSTQVSTQKSTRMQDGIRGRGGGRGRGGRRGGSSKRGGGGGSVGTPKDKANITTDQDEGENKSIDNTEDAPAATSTSITVAAENASDDDNVCWICAEPVKYWSVSECNHRTCHVCALRLRALYKKTDCTFCKEPQPSVIFTVSPDTEFSAYKPDDIPYKDAKLSIYFETQEMMEETLILLKYNCPDPSCDYIGNGWADLKLHTRAVHSRLICDLCIKHKKVFSHEHALYPTNVLPVHLPSMHHRHVKQIPAEKVEGGVHPICEFCRECFFGVDEHYSHMRERHEECFICKRNGVQFQYFQNYDSLERHFNTIHHPCTEPECRERKFVVFNTPLDLQAHRVEDHGASMSSRDKRDAMKIAAEFQFEEVGGRPGRRGGGTTRERDREPPPGSQPPQPQAGPSSSRRAAFGASLTGGTNTQSIQPPRSGTSSPLLPDADPAVIERHNTFIARLQSMAPNPTNAVAAVKAAVRGYRASESSARDLISTTFKVLDDNLDYTASLINGLVDLLDEDEKKQDLLASWRGFNLEQRRHFPDLVPQTVGSGYAGITSGRVLNAKSSTATRSSRPSRQVWDRVAAAASSSSSTSTPPQPRQYLPTSTPPQAGRFPPLPNTSSAINPGPPAPVPGFRQPTRTTAWSASASAAAGPRVVEPHSVPASSKVSKNNKQGKPLKLDSSLFPELPSSSTGKEKPKIGGNQSLKNILGATAPAVSAWQPGGTGSANMSGDVRPRAENGGDAGGGAMEGDAEEGTSGKKGKKGKGKQKQTLFTLGSFPT</sequence>
<keyword evidence="8" id="KW-0479">Metal-binding</keyword>
<dbReference type="InterPro" id="IPR001841">
    <property type="entry name" value="Znf_RING"/>
</dbReference>
<dbReference type="Pfam" id="PF00107">
    <property type="entry name" value="ADH_zinc_N"/>
    <property type="match status" value="1"/>
</dbReference>
<dbReference type="OrthoDB" id="3838338at2759"/>
<keyword evidence="10" id="KW-0862">Zinc</keyword>